<dbReference type="FunFam" id="1.10.3470.10:FF:000001">
    <property type="entry name" value="Vitamin B12 ABC transporter permease BtuC"/>
    <property type="match status" value="1"/>
</dbReference>
<dbReference type="Gene3D" id="1.10.3470.10">
    <property type="entry name" value="ABC transporter involved in vitamin B12 uptake, BtuC"/>
    <property type="match status" value="1"/>
</dbReference>
<evidence type="ECO:0000256" key="7">
    <source>
        <dbReference type="ARBA" id="ARBA00023136"/>
    </source>
</evidence>
<evidence type="ECO:0000256" key="8">
    <source>
        <dbReference type="SAM" id="Phobius"/>
    </source>
</evidence>
<keyword evidence="4" id="KW-1003">Cell membrane</keyword>
<dbReference type="SUPFAM" id="SSF81345">
    <property type="entry name" value="ABC transporter involved in vitamin B12 uptake, BtuC"/>
    <property type="match status" value="1"/>
</dbReference>
<dbReference type="PANTHER" id="PTHR30472:SF23">
    <property type="entry name" value="IRON-UPTAKE SYSTEM PERMEASE PROTEIN FEUC"/>
    <property type="match status" value="1"/>
</dbReference>
<gene>
    <name evidence="9" type="ORF">CHH72_09260</name>
</gene>
<dbReference type="InterPro" id="IPR000522">
    <property type="entry name" value="ABC_transptr_permease_BtuC"/>
</dbReference>
<evidence type="ECO:0000313" key="10">
    <source>
        <dbReference type="Proteomes" id="UP000216207"/>
    </source>
</evidence>
<dbReference type="Pfam" id="PF01032">
    <property type="entry name" value="FecCD"/>
    <property type="match status" value="1"/>
</dbReference>
<dbReference type="GO" id="GO:0033214">
    <property type="term" value="P:siderophore-iron import into cell"/>
    <property type="evidence" value="ECO:0007669"/>
    <property type="project" value="TreeGrafter"/>
</dbReference>
<dbReference type="GO" id="GO:0005886">
    <property type="term" value="C:plasma membrane"/>
    <property type="evidence" value="ECO:0007669"/>
    <property type="project" value="UniProtKB-SubCell"/>
</dbReference>
<evidence type="ECO:0000313" key="9">
    <source>
        <dbReference type="EMBL" id="PAE89203.1"/>
    </source>
</evidence>
<name>A0A268P0D1_SHOCL</name>
<dbReference type="EMBL" id="NPCC01000010">
    <property type="protein sequence ID" value="PAE89203.1"/>
    <property type="molecule type" value="Genomic_DNA"/>
</dbReference>
<dbReference type="CDD" id="cd06550">
    <property type="entry name" value="TM_ABC_iron-siderophores_like"/>
    <property type="match status" value="1"/>
</dbReference>
<dbReference type="InterPro" id="IPR037294">
    <property type="entry name" value="ABC_BtuC-like"/>
</dbReference>
<accession>A0A268P0D1</accession>
<dbReference type="RefSeq" id="WP_073305340.1">
    <property type="nucleotide sequence ID" value="NZ_JAIEWK010000005.1"/>
</dbReference>
<dbReference type="Proteomes" id="UP000216207">
    <property type="component" value="Unassembled WGS sequence"/>
</dbReference>
<feature type="transmembrane region" description="Helical" evidence="8">
    <location>
        <begin position="313"/>
        <end position="335"/>
    </location>
</feature>
<sequence length="341" mass="36710">MPSDRKRFGLFLVGAATLLIVAVYLHLTSGSYELTLTETFKTLFRLEENTRFDLVVFEFRLPRIVIGAVVGFGLGLAGAILQGITRNPLADPGIIGINAGAGAAVVCFMFFFQGQLSTVNWLSVLAMPVFAWCGGLLAIVFILAFAMEKGRLDPQTFILTGIAVSAGFGALTLFFSLKMNPRDYEAAAVWLAGSVYSANWKHVVTVLPWIFLLTPAAFYKARVLDVLGLADTSIKGLGVDLAKERRLLILLSVGLVSACVSVAGSMTFVGLLAPHIARRLVGIHHRFLLPSSGLIGMGIVVAADWLAKTMFSPAQLPVGIVISIIGVPYFVFLLFQTQKAK</sequence>
<comment type="subcellular location">
    <subcellularLocation>
        <location evidence="1">Cell membrane</location>
        <topology evidence="1">Multi-pass membrane protein</topology>
    </subcellularLocation>
</comment>
<keyword evidence="6 8" id="KW-1133">Transmembrane helix</keyword>
<dbReference type="GO" id="GO:0022857">
    <property type="term" value="F:transmembrane transporter activity"/>
    <property type="evidence" value="ECO:0007669"/>
    <property type="project" value="InterPro"/>
</dbReference>
<keyword evidence="3" id="KW-0813">Transport</keyword>
<keyword evidence="5 8" id="KW-0812">Transmembrane</keyword>
<evidence type="ECO:0000256" key="5">
    <source>
        <dbReference type="ARBA" id="ARBA00022692"/>
    </source>
</evidence>
<feature type="transmembrane region" description="Helical" evidence="8">
    <location>
        <begin position="247"/>
        <end position="275"/>
    </location>
</feature>
<comment type="similarity">
    <text evidence="2">Belongs to the binding-protein-dependent transport system permease family. FecCD subfamily.</text>
</comment>
<protein>
    <submittedName>
        <fullName evidence="9">Iron ABC transporter permease</fullName>
    </submittedName>
</protein>
<feature type="transmembrane region" description="Helical" evidence="8">
    <location>
        <begin position="7"/>
        <end position="27"/>
    </location>
</feature>
<dbReference type="AlphaFoldDB" id="A0A268P0D1"/>
<organism evidence="9 10">
    <name type="scientific">Shouchella clausii</name>
    <name type="common">Alkalihalobacillus clausii</name>
    <dbReference type="NCBI Taxonomy" id="79880"/>
    <lineage>
        <taxon>Bacteria</taxon>
        <taxon>Bacillati</taxon>
        <taxon>Bacillota</taxon>
        <taxon>Bacilli</taxon>
        <taxon>Bacillales</taxon>
        <taxon>Bacillaceae</taxon>
        <taxon>Shouchella</taxon>
    </lineage>
</organism>
<feature type="transmembrane region" description="Helical" evidence="8">
    <location>
        <begin position="61"/>
        <end position="81"/>
    </location>
</feature>
<evidence type="ECO:0000256" key="1">
    <source>
        <dbReference type="ARBA" id="ARBA00004651"/>
    </source>
</evidence>
<keyword evidence="7 8" id="KW-0472">Membrane</keyword>
<evidence type="ECO:0000256" key="2">
    <source>
        <dbReference type="ARBA" id="ARBA00007935"/>
    </source>
</evidence>
<proteinExistence type="inferred from homology"/>
<evidence type="ECO:0000256" key="3">
    <source>
        <dbReference type="ARBA" id="ARBA00022448"/>
    </source>
</evidence>
<dbReference type="PANTHER" id="PTHR30472">
    <property type="entry name" value="FERRIC ENTEROBACTIN TRANSPORT SYSTEM PERMEASE PROTEIN"/>
    <property type="match status" value="1"/>
</dbReference>
<feature type="transmembrane region" description="Helical" evidence="8">
    <location>
        <begin position="93"/>
        <end position="112"/>
    </location>
</feature>
<feature type="transmembrane region" description="Helical" evidence="8">
    <location>
        <begin position="124"/>
        <end position="145"/>
    </location>
</feature>
<evidence type="ECO:0000256" key="4">
    <source>
        <dbReference type="ARBA" id="ARBA00022475"/>
    </source>
</evidence>
<comment type="caution">
    <text evidence="9">The sequence shown here is derived from an EMBL/GenBank/DDBJ whole genome shotgun (WGS) entry which is preliminary data.</text>
</comment>
<evidence type="ECO:0000256" key="6">
    <source>
        <dbReference type="ARBA" id="ARBA00022989"/>
    </source>
</evidence>
<reference evidence="9 10" key="1">
    <citation type="submission" date="2017-07" db="EMBL/GenBank/DDBJ databases">
        <title>Isolation and whole genome analysis of endospore-forming bacteria from heroin.</title>
        <authorList>
            <person name="Kalinowski J."/>
            <person name="Ahrens B."/>
            <person name="Al-Dilaimi A."/>
            <person name="Winkler A."/>
            <person name="Wibberg D."/>
            <person name="Schleenbecker U."/>
            <person name="Ruckert C."/>
            <person name="Wolfel R."/>
            <person name="Grass G."/>
        </authorList>
    </citation>
    <scope>NUCLEOTIDE SEQUENCE [LARGE SCALE GENOMIC DNA]</scope>
    <source>
        <strain evidence="9 10">7539</strain>
    </source>
</reference>
<feature type="transmembrane region" description="Helical" evidence="8">
    <location>
        <begin position="157"/>
        <end position="177"/>
    </location>
</feature>